<dbReference type="EMBL" id="BMDH01000001">
    <property type="protein sequence ID" value="GGI12574.1"/>
    <property type="molecule type" value="Genomic_DNA"/>
</dbReference>
<accession>A0A8J3EX86</accession>
<reference evidence="1" key="2">
    <citation type="submission" date="2020-09" db="EMBL/GenBank/DDBJ databases">
        <authorList>
            <person name="Sun Q."/>
            <person name="Sedlacek I."/>
        </authorList>
    </citation>
    <scope>NUCLEOTIDE SEQUENCE</scope>
    <source>
        <strain evidence="1">CCM 8606</strain>
    </source>
</reference>
<reference evidence="1" key="1">
    <citation type="journal article" date="2014" name="Int. J. Syst. Evol. Microbiol.">
        <title>Complete genome sequence of Corynebacterium casei LMG S-19264T (=DSM 44701T), isolated from a smear-ripened cheese.</title>
        <authorList>
            <consortium name="US DOE Joint Genome Institute (JGI-PGF)"/>
            <person name="Walter F."/>
            <person name="Albersmeier A."/>
            <person name="Kalinowski J."/>
            <person name="Ruckert C."/>
        </authorList>
    </citation>
    <scope>NUCLEOTIDE SEQUENCE</scope>
    <source>
        <strain evidence="1">CCM 8606</strain>
    </source>
</reference>
<comment type="caution">
    <text evidence="1">The sequence shown here is derived from an EMBL/GenBank/DDBJ whole genome shotgun (WGS) entry which is preliminary data.</text>
</comment>
<keyword evidence="2" id="KW-1185">Reference proteome</keyword>
<name>A0A8J3EX86_9BIFI</name>
<evidence type="ECO:0000313" key="2">
    <source>
        <dbReference type="Proteomes" id="UP000619536"/>
    </source>
</evidence>
<sequence>MGVLSMRVGLTSSGLEVAQCIASILQTTKREWHGAAEDSWFSHIAIAVPGVVTSNEWLEPVVLQ</sequence>
<evidence type="ECO:0000313" key="1">
    <source>
        <dbReference type="EMBL" id="GGI12574.1"/>
    </source>
</evidence>
<protein>
    <submittedName>
        <fullName evidence="1">Uncharacterized protein</fullName>
    </submittedName>
</protein>
<proteinExistence type="predicted"/>
<organism evidence="1 2">
    <name type="scientific">Galliscardovia ingluviei</name>
    <dbReference type="NCBI Taxonomy" id="1769422"/>
    <lineage>
        <taxon>Bacteria</taxon>
        <taxon>Bacillati</taxon>
        <taxon>Actinomycetota</taxon>
        <taxon>Actinomycetes</taxon>
        <taxon>Bifidobacteriales</taxon>
        <taxon>Bifidobacteriaceae</taxon>
        <taxon>Galliscardovia</taxon>
    </lineage>
</organism>
<dbReference type="Proteomes" id="UP000619536">
    <property type="component" value="Unassembled WGS sequence"/>
</dbReference>
<gene>
    <name evidence="1" type="ORF">GCM10007377_01640</name>
</gene>
<dbReference type="InterPro" id="IPR014710">
    <property type="entry name" value="RmlC-like_jellyroll"/>
</dbReference>
<dbReference type="AlphaFoldDB" id="A0A8J3EX86"/>
<dbReference type="Gene3D" id="2.60.120.10">
    <property type="entry name" value="Jelly Rolls"/>
    <property type="match status" value="1"/>
</dbReference>